<evidence type="ECO:0000313" key="3">
    <source>
        <dbReference type="Proteomes" id="UP000642144"/>
    </source>
</evidence>
<comment type="caution">
    <text evidence="2">The sequence shown here is derived from an EMBL/GenBank/DDBJ whole genome shotgun (WGS) entry which is preliminary data.</text>
</comment>
<evidence type="ECO:0000313" key="2">
    <source>
        <dbReference type="EMBL" id="MYN28684.1"/>
    </source>
</evidence>
<feature type="transmembrane region" description="Helical" evidence="1">
    <location>
        <begin position="68"/>
        <end position="87"/>
    </location>
</feature>
<keyword evidence="1" id="KW-0812">Transmembrane</keyword>
<organism evidence="2 3">
    <name type="scientific">Duganella levis</name>
    <dbReference type="NCBI Taxonomy" id="2692169"/>
    <lineage>
        <taxon>Bacteria</taxon>
        <taxon>Pseudomonadati</taxon>
        <taxon>Pseudomonadota</taxon>
        <taxon>Betaproteobacteria</taxon>
        <taxon>Burkholderiales</taxon>
        <taxon>Oxalobacteraceae</taxon>
        <taxon>Telluria group</taxon>
        <taxon>Duganella</taxon>
    </lineage>
</organism>
<protein>
    <submittedName>
        <fullName evidence="2">Uncharacterized protein</fullName>
    </submittedName>
</protein>
<accession>A0ABW9W429</accession>
<feature type="transmembrane region" description="Helical" evidence="1">
    <location>
        <begin position="157"/>
        <end position="174"/>
    </location>
</feature>
<keyword evidence="3" id="KW-1185">Reference proteome</keyword>
<keyword evidence="1" id="KW-1133">Transmembrane helix</keyword>
<sequence>MKTMTDKLALLISAWVVFAGSYVFYMHPERRWQCALGVAVTGIAWLIRSVFRGKTKAGEESRHKITQSIAYAGLLLSVGLCEALGWIAASGEFRVRACQCLAGAFVMVIGNAIPKKAITSPRRAALLRANGKAMVLAGLGYALAWLCLPLAYAEDVALSILLLTFASRVVLCLIRSDRSIPPTGPA</sequence>
<name>A0ABW9W429_9BURK</name>
<gene>
    <name evidence="2" type="ORF">GTP69_19990</name>
</gene>
<feature type="transmembrane region" description="Helical" evidence="1">
    <location>
        <begin position="29"/>
        <end position="47"/>
    </location>
</feature>
<keyword evidence="1" id="KW-0472">Membrane</keyword>
<dbReference type="EMBL" id="WWCT01000017">
    <property type="protein sequence ID" value="MYN28684.1"/>
    <property type="molecule type" value="Genomic_DNA"/>
</dbReference>
<feature type="transmembrane region" description="Helical" evidence="1">
    <location>
        <begin position="93"/>
        <end position="113"/>
    </location>
</feature>
<dbReference type="Proteomes" id="UP000642144">
    <property type="component" value="Unassembled WGS sequence"/>
</dbReference>
<dbReference type="RefSeq" id="WP_161056484.1">
    <property type="nucleotide sequence ID" value="NZ_WWCT01000017.1"/>
</dbReference>
<proteinExistence type="predicted"/>
<evidence type="ECO:0000256" key="1">
    <source>
        <dbReference type="SAM" id="Phobius"/>
    </source>
</evidence>
<feature type="transmembrane region" description="Helical" evidence="1">
    <location>
        <begin position="133"/>
        <end position="151"/>
    </location>
</feature>
<reference evidence="2 3" key="1">
    <citation type="submission" date="2019-12" db="EMBL/GenBank/DDBJ databases">
        <title>Novel species isolated from a subtropical stream in China.</title>
        <authorList>
            <person name="Lu H."/>
        </authorList>
    </citation>
    <scope>NUCLEOTIDE SEQUENCE [LARGE SCALE GENOMIC DNA]</scope>
    <source>
        <strain evidence="2 3">CY42W</strain>
    </source>
</reference>